<feature type="domain" description="FAD-binding FR-type" evidence="3">
    <location>
        <begin position="7"/>
        <end position="108"/>
    </location>
</feature>
<evidence type="ECO:0000259" key="3">
    <source>
        <dbReference type="PROSITE" id="PS51384"/>
    </source>
</evidence>
<gene>
    <name evidence="4" type="ORF">D9V37_14285</name>
</gene>
<evidence type="ECO:0000256" key="1">
    <source>
        <dbReference type="ARBA" id="ARBA00001974"/>
    </source>
</evidence>
<dbReference type="Pfam" id="PF00111">
    <property type="entry name" value="Fer2"/>
    <property type="match status" value="1"/>
</dbReference>
<dbReference type="SUPFAM" id="SSF54292">
    <property type="entry name" value="2Fe-2S ferredoxin-like"/>
    <property type="match status" value="1"/>
</dbReference>
<dbReference type="RefSeq" id="WP_121806860.1">
    <property type="nucleotide sequence ID" value="NZ_RDBE01000009.1"/>
</dbReference>
<organism evidence="4 5">
    <name type="scientific">Nocardioides mangrovicus</name>
    <dbReference type="NCBI Taxonomy" id="2478913"/>
    <lineage>
        <taxon>Bacteria</taxon>
        <taxon>Bacillati</taxon>
        <taxon>Actinomycetota</taxon>
        <taxon>Actinomycetes</taxon>
        <taxon>Propionibacteriales</taxon>
        <taxon>Nocardioidaceae</taxon>
        <taxon>Nocardioides</taxon>
    </lineage>
</organism>
<evidence type="ECO:0000313" key="4">
    <source>
        <dbReference type="EMBL" id="RLV48538.1"/>
    </source>
</evidence>
<reference evidence="4 5" key="1">
    <citation type="submission" date="2018-10" db="EMBL/GenBank/DDBJ databases">
        <title>Marmoricola sp. 4Q3S-7 whole genome shotgun sequence.</title>
        <authorList>
            <person name="Li F."/>
        </authorList>
    </citation>
    <scope>NUCLEOTIDE SEQUENCE [LARGE SCALE GENOMIC DNA]</scope>
    <source>
        <strain evidence="4 5">4Q3S-7</strain>
    </source>
</reference>
<proteinExistence type="predicted"/>
<dbReference type="SUPFAM" id="SSF52343">
    <property type="entry name" value="Ferredoxin reductase-like, C-terminal NADP-linked domain"/>
    <property type="match status" value="1"/>
</dbReference>
<dbReference type="CDD" id="cd06185">
    <property type="entry name" value="PDR_like"/>
    <property type="match status" value="1"/>
</dbReference>
<evidence type="ECO:0000259" key="2">
    <source>
        <dbReference type="PROSITE" id="PS51085"/>
    </source>
</evidence>
<dbReference type="Gene3D" id="3.40.50.80">
    <property type="entry name" value="Nucleotide-binding domain of ferredoxin-NADP reductase (FNR) module"/>
    <property type="match status" value="1"/>
</dbReference>
<protein>
    <submittedName>
        <fullName evidence="4">Oxidoreductase</fullName>
    </submittedName>
</protein>
<dbReference type="CDD" id="cd00207">
    <property type="entry name" value="fer2"/>
    <property type="match status" value="1"/>
</dbReference>
<dbReference type="PROSITE" id="PS00197">
    <property type="entry name" value="2FE2S_FER_1"/>
    <property type="match status" value="1"/>
</dbReference>
<dbReference type="InterPro" id="IPR017938">
    <property type="entry name" value="Riboflavin_synthase-like_b-brl"/>
</dbReference>
<dbReference type="AlphaFoldDB" id="A0A3L8P2A4"/>
<accession>A0A3L8P2A4</accession>
<dbReference type="PRINTS" id="PR00409">
    <property type="entry name" value="PHDIOXRDTASE"/>
</dbReference>
<feature type="domain" description="2Fe-2S ferredoxin-type" evidence="2">
    <location>
        <begin position="235"/>
        <end position="334"/>
    </location>
</feature>
<sequence>MAVESTVRWGTATVADVEAVADGVRRVVLEPDEPVHARPGTHVDLRLSNGTRTLTRSYSVVRSDDGGRRLTLTVALSPASRGGSRRMHALEPGERLAVTAPLQSFPLGVGAPRYVLLAGGIGLTALLAMAETLRSRGADYRLVVVGRSRATMPYLAELAATHGDRLELHVDDDGTGLDVQALVADVAARPGRTELYQCGPIGLMDAVRRAWRAAGLPAVDLRFETFGNSGSWEAQELVVEVPRLSREVRVPADTTLLDALEEAGVPVLSDCRKGECGLCVVRLLEVSGRVDHRDVFLDDDQKAADDRLCVCVSRAAVPPGEGVSGTARVVVDVR</sequence>
<dbReference type="GO" id="GO:0016491">
    <property type="term" value="F:oxidoreductase activity"/>
    <property type="evidence" value="ECO:0007669"/>
    <property type="project" value="InterPro"/>
</dbReference>
<dbReference type="InterPro" id="IPR006058">
    <property type="entry name" value="2Fe2S_fd_BS"/>
</dbReference>
<dbReference type="PROSITE" id="PS51085">
    <property type="entry name" value="2FE2S_FER_2"/>
    <property type="match status" value="1"/>
</dbReference>
<dbReference type="InterPro" id="IPR001041">
    <property type="entry name" value="2Fe-2S_ferredoxin-type"/>
</dbReference>
<dbReference type="InterPro" id="IPR050415">
    <property type="entry name" value="MRET"/>
</dbReference>
<dbReference type="PANTHER" id="PTHR47354:SF2">
    <property type="entry name" value="BLR2392 PROTEIN"/>
    <property type="match status" value="1"/>
</dbReference>
<dbReference type="InterPro" id="IPR017927">
    <property type="entry name" value="FAD-bd_FR_type"/>
</dbReference>
<dbReference type="InterPro" id="IPR036010">
    <property type="entry name" value="2Fe-2S_ferredoxin-like_sf"/>
</dbReference>
<dbReference type="EMBL" id="RDBE01000009">
    <property type="protein sequence ID" value="RLV48538.1"/>
    <property type="molecule type" value="Genomic_DNA"/>
</dbReference>
<dbReference type="OrthoDB" id="3807506at2"/>
<comment type="caution">
    <text evidence="4">The sequence shown here is derived from an EMBL/GenBank/DDBJ whole genome shotgun (WGS) entry which is preliminary data.</text>
</comment>
<evidence type="ECO:0000313" key="5">
    <source>
        <dbReference type="Proteomes" id="UP000281708"/>
    </source>
</evidence>
<dbReference type="GO" id="GO:0051537">
    <property type="term" value="F:2 iron, 2 sulfur cluster binding"/>
    <property type="evidence" value="ECO:0007669"/>
    <property type="project" value="UniProtKB-KW"/>
</dbReference>
<dbReference type="InterPro" id="IPR012675">
    <property type="entry name" value="Beta-grasp_dom_sf"/>
</dbReference>
<dbReference type="InterPro" id="IPR039261">
    <property type="entry name" value="FNR_nucleotide-bd"/>
</dbReference>
<dbReference type="SUPFAM" id="SSF63380">
    <property type="entry name" value="Riboflavin synthase domain-like"/>
    <property type="match status" value="1"/>
</dbReference>
<dbReference type="PANTHER" id="PTHR47354">
    <property type="entry name" value="NADH OXIDOREDUCTASE HCR"/>
    <property type="match status" value="1"/>
</dbReference>
<dbReference type="PROSITE" id="PS51384">
    <property type="entry name" value="FAD_FR"/>
    <property type="match status" value="1"/>
</dbReference>
<dbReference type="Gene3D" id="2.40.30.10">
    <property type="entry name" value="Translation factors"/>
    <property type="match status" value="1"/>
</dbReference>
<keyword evidence="5" id="KW-1185">Reference proteome</keyword>
<dbReference type="Gene3D" id="3.10.20.30">
    <property type="match status" value="1"/>
</dbReference>
<comment type="cofactor">
    <cofactor evidence="1">
        <name>FAD</name>
        <dbReference type="ChEBI" id="CHEBI:57692"/>
    </cofactor>
</comment>
<name>A0A3L8P2A4_9ACTN</name>
<dbReference type="Proteomes" id="UP000281708">
    <property type="component" value="Unassembled WGS sequence"/>
</dbReference>